<organism evidence="2 3">
    <name type="scientific">Solanum commersonii</name>
    <name type="common">Commerson's wild potato</name>
    <name type="synonym">Commerson's nightshade</name>
    <dbReference type="NCBI Taxonomy" id="4109"/>
    <lineage>
        <taxon>Eukaryota</taxon>
        <taxon>Viridiplantae</taxon>
        <taxon>Streptophyta</taxon>
        <taxon>Embryophyta</taxon>
        <taxon>Tracheophyta</taxon>
        <taxon>Spermatophyta</taxon>
        <taxon>Magnoliopsida</taxon>
        <taxon>eudicotyledons</taxon>
        <taxon>Gunneridae</taxon>
        <taxon>Pentapetalae</taxon>
        <taxon>asterids</taxon>
        <taxon>lamiids</taxon>
        <taxon>Solanales</taxon>
        <taxon>Solanaceae</taxon>
        <taxon>Solanoideae</taxon>
        <taxon>Solaneae</taxon>
        <taxon>Solanum</taxon>
    </lineage>
</organism>
<protein>
    <submittedName>
        <fullName evidence="2">Uncharacterized protein</fullName>
    </submittedName>
</protein>
<evidence type="ECO:0000313" key="3">
    <source>
        <dbReference type="Proteomes" id="UP000824120"/>
    </source>
</evidence>
<dbReference type="OrthoDB" id="414698at2759"/>
<gene>
    <name evidence="2" type="ORF">H5410_030217</name>
</gene>
<dbReference type="AlphaFoldDB" id="A0A9J5YG80"/>
<sequence>MAIEGDVNASSTTNVRSDGGKKNSKGKKHQKNNEEMLLDPTPSEVLTSHPPSTTEASDNDLGEEAIDVTAGEEWVTRVEVARQAVEVLGRRMNVADENGRYPHWSPIKFKFSPRSPTLRGGKGLPNKGNSVPKEARTRDLFVKDEGVHITPPQPLLVNKP</sequence>
<dbReference type="EMBL" id="JACXVP010000006">
    <property type="protein sequence ID" value="KAG5598847.1"/>
    <property type="molecule type" value="Genomic_DNA"/>
</dbReference>
<accession>A0A9J5YG80</accession>
<reference evidence="2 3" key="1">
    <citation type="submission" date="2020-09" db="EMBL/GenBank/DDBJ databases">
        <title>De no assembly of potato wild relative species, Solanum commersonii.</title>
        <authorList>
            <person name="Cho K."/>
        </authorList>
    </citation>
    <scope>NUCLEOTIDE SEQUENCE [LARGE SCALE GENOMIC DNA]</scope>
    <source>
        <strain evidence="2">LZ3.2</strain>
        <tissue evidence="2">Leaf</tissue>
    </source>
</reference>
<name>A0A9J5YG80_SOLCO</name>
<dbReference type="Proteomes" id="UP000824120">
    <property type="component" value="Chromosome 6"/>
</dbReference>
<feature type="region of interest" description="Disordered" evidence="1">
    <location>
        <begin position="1"/>
        <end position="62"/>
    </location>
</feature>
<evidence type="ECO:0000256" key="1">
    <source>
        <dbReference type="SAM" id="MobiDB-lite"/>
    </source>
</evidence>
<keyword evidence="3" id="KW-1185">Reference proteome</keyword>
<feature type="region of interest" description="Disordered" evidence="1">
    <location>
        <begin position="97"/>
        <end position="135"/>
    </location>
</feature>
<proteinExistence type="predicted"/>
<comment type="caution">
    <text evidence="2">The sequence shown here is derived from an EMBL/GenBank/DDBJ whole genome shotgun (WGS) entry which is preliminary data.</text>
</comment>
<feature type="compositionally biased region" description="Polar residues" evidence="1">
    <location>
        <begin position="44"/>
        <end position="56"/>
    </location>
</feature>
<evidence type="ECO:0000313" key="2">
    <source>
        <dbReference type="EMBL" id="KAG5598847.1"/>
    </source>
</evidence>